<name>A0A377GHQ7_9GAMM</name>
<evidence type="ECO:0000256" key="1">
    <source>
        <dbReference type="PROSITE-ProRule" id="PRU00023"/>
    </source>
</evidence>
<dbReference type="Proteomes" id="UP000186808">
    <property type="component" value="Unassembled WGS sequence"/>
</dbReference>
<protein>
    <submittedName>
        <fullName evidence="2">Ankyrin repeat-containing protein</fullName>
    </submittedName>
    <submittedName>
        <fullName evidence="3">Ankyrin repeats (3 copies)</fullName>
    </submittedName>
</protein>
<accession>A0A377GHQ7</accession>
<organism evidence="3 5">
    <name type="scientific">Fluoribacter gormanii</name>
    <dbReference type="NCBI Taxonomy" id="464"/>
    <lineage>
        <taxon>Bacteria</taxon>
        <taxon>Pseudomonadati</taxon>
        <taxon>Pseudomonadota</taxon>
        <taxon>Gammaproteobacteria</taxon>
        <taxon>Legionellales</taxon>
        <taxon>Legionellaceae</taxon>
        <taxon>Fluoribacter</taxon>
    </lineage>
</organism>
<dbReference type="Gene3D" id="1.25.40.20">
    <property type="entry name" value="Ankyrin repeat-containing domain"/>
    <property type="match status" value="1"/>
</dbReference>
<dbReference type="EMBL" id="FTNL01000023">
    <property type="protein sequence ID" value="SIR75913.1"/>
    <property type="molecule type" value="Genomic_DNA"/>
</dbReference>
<gene>
    <name evidence="3" type="ORF">NCTC11401_00728</name>
    <name evidence="2" type="ORF">SAMN05421777_1239</name>
</gene>
<keyword evidence="4" id="KW-1185">Reference proteome</keyword>
<dbReference type="PROSITE" id="PS50297">
    <property type="entry name" value="ANK_REP_REGION"/>
    <property type="match status" value="1"/>
</dbReference>
<reference evidence="2 4" key="1">
    <citation type="submission" date="2017-01" db="EMBL/GenBank/DDBJ databases">
        <authorList>
            <person name="Varghese N."/>
            <person name="Submissions S."/>
        </authorList>
    </citation>
    <scope>NUCLEOTIDE SEQUENCE [LARGE SCALE GENOMIC DNA]</scope>
    <source>
        <strain evidence="2 4">ATCC 33342</strain>
    </source>
</reference>
<dbReference type="Proteomes" id="UP000254374">
    <property type="component" value="Unassembled WGS sequence"/>
</dbReference>
<dbReference type="AlphaFoldDB" id="A0A377GHQ7"/>
<evidence type="ECO:0000313" key="4">
    <source>
        <dbReference type="Proteomes" id="UP000186808"/>
    </source>
</evidence>
<reference evidence="3 5" key="2">
    <citation type="submission" date="2018-06" db="EMBL/GenBank/DDBJ databases">
        <authorList>
            <consortium name="Pathogen Informatics"/>
            <person name="Doyle S."/>
        </authorList>
    </citation>
    <scope>NUCLEOTIDE SEQUENCE [LARGE SCALE GENOMIC DNA]</scope>
    <source>
        <strain evidence="3 5">NCTC11401</strain>
    </source>
</reference>
<dbReference type="RefSeq" id="WP_058469237.1">
    <property type="nucleotide sequence ID" value="NZ_CAAAIX010000041.1"/>
</dbReference>
<dbReference type="InterPro" id="IPR036770">
    <property type="entry name" value="Ankyrin_rpt-contain_sf"/>
</dbReference>
<dbReference type="SUPFAM" id="SSF48403">
    <property type="entry name" value="Ankyrin repeat"/>
    <property type="match status" value="1"/>
</dbReference>
<proteinExistence type="predicted"/>
<evidence type="ECO:0000313" key="3">
    <source>
        <dbReference type="EMBL" id="STO23922.1"/>
    </source>
</evidence>
<feature type="repeat" description="ANK" evidence="1">
    <location>
        <begin position="370"/>
        <end position="402"/>
    </location>
</feature>
<dbReference type="PROSITE" id="PS50088">
    <property type="entry name" value="ANK_REPEAT"/>
    <property type="match status" value="1"/>
</dbReference>
<keyword evidence="1" id="KW-0040">ANK repeat</keyword>
<dbReference type="EMBL" id="UGGV01000001">
    <property type="protein sequence ID" value="STO23922.1"/>
    <property type="molecule type" value="Genomic_DNA"/>
</dbReference>
<sequence>MVQAEAKDIALTYEELTKFLEYMFAGTHLADQMADFGHCNGFSSLFMNAMRQGEKGRTDFYRRIELIRELLKIKDKTSSISTLDTVPEQMQDLIREIVRTLESQTNSQQPSFFVRDDLPVLNDLISFAQELVVYQAPESFAALFEGALKEPVGQVTELVYPLMYTPTEYKKCSLEKLSVGLYNKSEFLDYFERIHNALATKPTKEKELSNPAISFLMGTTTHSISISYDTTTKKWFIADSEDIKKDYLIDGTTDTRKLAEWVYNALVRKDIDQYIAFSSTIFADTVIVEVIKETLKKDATWQTIHDPTRNDCINYLSYNDIRLLHILVSEAELSTIANYLDYVKKLSANTPLFFDRTNYLEQILNAQDRFGYTPLMFAIDKADFERVDLLLKYNPDLNLKNKDTEQSEGQTALELAQYNLKQYHERGGSNKQIIESYSKIIDVLEVHLKLNTISNKK</sequence>
<dbReference type="SMART" id="SM00248">
    <property type="entry name" value="ANK"/>
    <property type="match status" value="2"/>
</dbReference>
<evidence type="ECO:0000313" key="2">
    <source>
        <dbReference type="EMBL" id="SIR75913.1"/>
    </source>
</evidence>
<evidence type="ECO:0000313" key="5">
    <source>
        <dbReference type="Proteomes" id="UP000254374"/>
    </source>
</evidence>
<dbReference type="InterPro" id="IPR002110">
    <property type="entry name" value="Ankyrin_rpt"/>
</dbReference>
<dbReference type="Pfam" id="PF13857">
    <property type="entry name" value="Ank_5"/>
    <property type="match status" value="1"/>
</dbReference>